<evidence type="ECO:0000256" key="2">
    <source>
        <dbReference type="ARBA" id="ARBA00010271"/>
    </source>
</evidence>
<comment type="similarity">
    <text evidence="2">Belongs to the glycosyltransferase 47 family.</text>
</comment>
<keyword evidence="5" id="KW-0808">Transferase</keyword>
<name>A0A2J7ZIB4_9CHLO</name>
<dbReference type="PANTHER" id="PTHR11062">
    <property type="entry name" value="EXOSTOSIN HEPARAN SULFATE GLYCOSYLTRANSFERASE -RELATED"/>
    <property type="match status" value="1"/>
</dbReference>
<organism evidence="5 6">
    <name type="scientific">Tetrabaena socialis</name>
    <dbReference type="NCBI Taxonomy" id="47790"/>
    <lineage>
        <taxon>Eukaryota</taxon>
        <taxon>Viridiplantae</taxon>
        <taxon>Chlorophyta</taxon>
        <taxon>core chlorophytes</taxon>
        <taxon>Chlorophyceae</taxon>
        <taxon>CS clade</taxon>
        <taxon>Chlamydomonadales</taxon>
        <taxon>Tetrabaenaceae</taxon>
        <taxon>Tetrabaena</taxon>
    </lineage>
</organism>
<evidence type="ECO:0000313" key="5">
    <source>
        <dbReference type="EMBL" id="PNG99997.1"/>
    </source>
</evidence>
<dbReference type="InterPro" id="IPR004263">
    <property type="entry name" value="Exostosin"/>
</dbReference>
<protein>
    <submittedName>
        <fullName evidence="5">Putative glycosyltransferase</fullName>
    </submittedName>
</protein>
<dbReference type="GO" id="GO:0000139">
    <property type="term" value="C:Golgi membrane"/>
    <property type="evidence" value="ECO:0007669"/>
    <property type="project" value="UniProtKB-SubCell"/>
</dbReference>
<comment type="subcellular location">
    <subcellularLocation>
        <location evidence="1">Golgi apparatus membrane</location>
        <topology evidence="1">Single-pass type II membrane protein</topology>
    </subcellularLocation>
</comment>
<dbReference type="EMBL" id="PGGS01001823">
    <property type="protein sequence ID" value="PNG99997.1"/>
    <property type="molecule type" value="Genomic_DNA"/>
</dbReference>
<reference evidence="5 6" key="1">
    <citation type="journal article" date="2017" name="Mol. Biol. Evol.">
        <title>The 4-celled Tetrabaena socialis nuclear genome reveals the essential components for genetic control of cell number at the origin of multicellularity in the volvocine lineage.</title>
        <authorList>
            <person name="Featherston J."/>
            <person name="Arakaki Y."/>
            <person name="Hanschen E.R."/>
            <person name="Ferris P.J."/>
            <person name="Michod R.E."/>
            <person name="Olson B.J.S.C."/>
            <person name="Nozaki H."/>
            <person name="Durand P.M."/>
        </authorList>
    </citation>
    <scope>NUCLEOTIDE SEQUENCE [LARGE SCALE GENOMIC DNA]</scope>
    <source>
        <strain evidence="5 6">NIES-571</strain>
    </source>
</reference>
<keyword evidence="3" id="KW-0333">Golgi apparatus</keyword>
<dbReference type="PANTHER" id="PTHR11062:SF376">
    <property type="entry name" value="EXOSTOSIN FAMILY PROTEIN"/>
    <property type="match status" value="1"/>
</dbReference>
<feature type="non-terminal residue" evidence="5">
    <location>
        <position position="59"/>
    </location>
</feature>
<sequence>MSVTLGCMPVIISDHVAQPFEPFLDWNDFGVWIPEGHIKETEAILRGFTAEQKAVKMVR</sequence>
<evidence type="ECO:0000313" key="6">
    <source>
        <dbReference type="Proteomes" id="UP000236333"/>
    </source>
</evidence>
<evidence type="ECO:0000256" key="3">
    <source>
        <dbReference type="ARBA" id="ARBA00023034"/>
    </source>
</evidence>
<dbReference type="AlphaFoldDB" id="A0A2J7ZIB4"/>
<dbReference type="GO" id="GO:0016757">
    <property type="term" value="F:glycosyltransferase activity"/>
    <property type="evidence" value="ECO:0007669"/>
    <property type="project" value="InterPro"/>
</dbReference>
<evidence type="ECO:0000259" key="4">
    <source>
        <dbReference type="Pfam" id="PF03016"/>
    </source>
</evidence>
<dbReference type="Proteomes" id="UP000236333">
    <property type="component" value="Unassembled WGS sequence"/>
</dbReference>
<accession>A0A2J7ZIB4</accession>
<feature type="domain" description="Exostosin GT47" evidence="4">
    <location>
        <begin position="2"/>
        <end position="46"/>
    </location>
</feature>
<dbReference type="OrthoDB" id="1924787at2759"/>
<proteinExistence type="inferred from homology"/>
<evidence type="ECO:0000256" key="1">
    <source>
        <dbReference type="ARBA" id="ARBA00004323"/>
    </source>
</evidence>
<keyword evidence="6" id="KW-1185">Reference proteome</keyword>
<dbReference type="Pfam" id="PF03016">
    <property type="entry name" value="Exostosin_GT47"/>
    <property type="match status" value="1"/>
</dbReference>
<comment type="caution">
    <text evidence="5">The sequence shown here is derived from an EMBL/GenBank/DDBJ whole genome shotgun (WGS) entry which is preliminary data.</text>
</comment>
<gene>
    <name evidence="5" type="ORF">TSOC_014205</name>
</gene>
<dbReference type="InterPro" id="IPR040911">
    <property type="entry name" value="Exostosin_GT47"/>
</dbReference>